<protein>
    <submittedName>
        <fullName evidence="2">Uncharacterized protein</fullName>
    </submittedName>
</protein>
<reference evidence="2 3" key="1">
    <citation type="submission" date="2021-03" db="EMBL/GenBank/DDBJ databases">
        <title>Genomic Encyclopedia of Type Strains, Phase IV (KMG-IV): sequencing the most valuable type-strain genomes for metagenomic binning, comparative biology and taxonomic classification.</title>
        <authorList>
            <person name="Goeker M."/>
        </authorList>
    </citation>
    <scope>NUCLEOTIDE SEQUENCE [LARGE SCALE GENOMIC DNA]</scope>
    <source>
        <strain evidence="2 3">DSM 3984</strain>
    </source>
</reference>
<keyword evidence="3" id="KW-1185">Reference proteome</keyword>
<dbReference type="Proteomes" id="UP000783390">
    <property type="component" value="Unassembled WGS sequence"/>
</dbReference>
<comment type="caution">
    <text evidence="2">The sequence shown here is derived from an EMBL/GenBank/DDBJ whole genome shotgun (WGS) entry which is preliminary data.</text>
</comment>
<gene>
    <name evidence="2" type="ORF">J2Z53_000499</name>
</gene>
<proteinExistence type="predicted"/>
<keyword evidence="1" id="KW-1133">Transmembrane helix</keyword>
<feature type="transmembrane region" description="Helical" evidence="1">
    <location>
        <begin position="12"/>
        <end position="38"/>
    </location>
</feature>
<evidence type="ECO:0000313" key="2">
    <source>
        <dbReference type="EMBL" id="MBP1888920.1"/>
    </source>
</evidence>
<accession>A0ABS4EY49</accession>
<dbReference type="EMBL" id="JAGGJZ010000001">
    <property type="protein sequence ID" value="MBP1888920.1"/>
    <property type="molecule type" value="Genomic_DNA"/>
</dbReference>
<keyword evidence="1" id="KW-0472">Membrane</keyword>
<evidence type="ECO:0000256" key="1">
    <source>
        <dbReference type="SAM" id="Phobius"/>
    </source>
</evidence>
<evidence type="ECO:0000313" key="3">
    <source>
        <dbReference type="Proteomes" id="UP000783390"/>
    </source>
</evidence>
<name>A0ABS4EY49_9CLOT</name>
<organism evidence="2 3">
    <name type="scientific">Clostridium moniliforme</name>
    <dbReference type="NCBI Taxonomy" id="39489"/>
    <lineage>
        <taxon>Bacteria</taxon>
        <taxon>Bacillati</taxon>
        <taxon>Bacillota</taxon>
        <taxon>Clostridia</taxon>
        <taxon>Eubacteriales</taxon>
        <taxon>Clostridiaceae</taxon>
        <taxon>Clostridium</taxon>
    </lineage>
</organism>
<sequence>MSKSNDKTSTRILCKIGISLIVLIIGIYIFIGFILYVFATYPEHIVEKDGKKMVAIVDSFLQVRVECYDYINPFVRDNKLRIYEDYGIGGYDPFDSKEKITPKRITYYNNNEEIINEIEK</sequence>
<dbReference type="RefSeq" id="WP_209795636.1">
    <property type="nucleotide sequence ID" value="NZ_JAGGJZ010000001.1"/>
</dbReference>
<keyword evidence="1" id="KW-0812">Transmembrane</keyword>